<evidence type="ECO:0000313" key="2">
    <source>
        <dbReference type="EMBL" id="MFC0542723.1"/>
    </source>
</evidence>
<dbReference type="Gene3D" id="3.20.20.140">
    <property type="entry name" value="Metal-dependent hydrolases"/>
    <property type="match status" value="1"/>
</dbReference>
<dbReference type="EMBL" id="JBHLUD010000004">
    <property type="protein sequence ID" value="MFC0542723.1"/>
    <property type="molecule type" value="Genomic_DNA"/>
</dbReference>
<proteinExistence type="predicted"/>
<dbReference type="InterPro" id="IPR006680">
    <property type="entry name" value="Amidohydro-rel"/>
</dbReference>
<organism evidence="2 3">
    <name type="scientific">Kutzneria chonburiensis</name>
    <dbReference type="NCBI Taxonomy" id="1483604"/>
    <lineage>
        <taxon>Bacteria</taxon>
        <taxon>Bacillati</taxon>
        <taxon>Actinomycetota</taxon>
        <taxon>Actinomycetes</taxon>
        <taxon>Pseudonocardiales</taxon>
        <taxon>Pseudonocardiaceae</taxon>
        <taxon>Kutzneria</taxon>
    </lineage>
</organism>
<comment type="caution">
    <text evidence="2">The sequence shown here is derived from an EMBL/GenBank/DDBJ whole genome shotgun (WGS) entry which is preliminary data.</text>
</comment>
<dbReference type="NCBIfam" id="NF006056">
    <property type="entry name" value="PRK08204.1"/>
    <property type="match status" value="1"/>
</dbReference>
<evidence type="ECO:0000259" key="1">
    <source>
        <dbReference type="Pfam" id="PF01979"/>
    </source>
</evidence>
<dbReference type="PANTHER" id="PTHR43794">
    <property type="entry name" value="AMINOHYDROLASE SSNA-RELATED"/>
    <property type="match status" value="1"/>
</dbReference>
<dbReference type="Gene3D" id="2.30.40.10">
    <property type="entry name" value="Urease, subunit C, domain 1"/>
    <property type="match status" value="1"/>
</dbReference>
<dbReference type="SUPFAM" id="SSF51338">
    <property type="entry name" value="Composite domain of metallo-dependent hydrolases"/>
    <property type="match status" value="1"/>
</dbReference>
<dbReference type="InterPro" id="IPR011059">
    <property type="entry name" value="Metal-dep_hydrolase_composite"/>
</dbReference>
<name>A0ABV6MQX8_9PSEU</name>
<dbReference type="InterPro" id="IPR032466">
    <property type="entry name" value="Metal_Hydrolase"/>
</dbReference>
<keyword evidence="3" id="KW-1185">Reference proteome</keyword>
<sequence>MSRKLIKNAWVVSVDPDVGEIPNCDILIEDKVIREIRPGLEVAGAEVIDATGMVAIPGFVDTHRHTWQALVRGVGCDWTLDDYFQGIRGMLGWNYRPEDVYAGNLVGVYESLNAGITTLLDWSHIMNSPEHADAAISALQESGSRAMFAHGDSNAGWQPVSDLRHSDDVRRLREQYFSSDDQLVNLMVSLRGPQWATTEATIDDFRLAREVGARITVHVGDGLWGIRSKPVEQLEAHGLLGDDTTYVHCNSLTEREYRLMADTGGTASVSAELEMHMGHGYPPIEPLLKVGIRPSLSIDVVDSVPGDMFGAMRATLAMHRAVTHQRYLDQGLMTPAGGITTRDVLEFATLQGARACGIDHKVGSLTPGKQADIVLVNTDAWNLIPFNDALGTVVGQATIHNVDTVLVAGNVVKRDGQLVNVDFNRVKNLAEQSRDHLLAKVGVEVGQRWFDRVESNFQAANR</sequence>
<gene>
    <name evidence="2" type="ORF">ACFFH7_14595</name>
</gene>
<dbReference type="InterPro" id="IPR050287">
    <property type="entry name" value="MTA/SAH_deaminase"/>
</dbReference>
<evidence type="ECO:0000313" key="3">
    <source>
        <dbReference type="Proteomes" id="UP001589810"/>
    </source>
</evidence>
<protein>
    <submittedName>
        <fullName evidence="2">Amidohydrolase family protein</fullName>
    </submittedName>
</protein>
<dbReference type="Pfam" id="PF01979">
    <property type="entry name" value="Amidohydro_1"/>
    <property type="match status" value="1"/>
</dbReference>
<accession>A0ABV6MQX8</accession>
<reference evidence="2 3" key="1">
    <citation type="submission" date="2024-09" db="EMBL/GenBank/DDBJ databases">
        <authorList>
            <person name="Sun Q."/>
            <person name="Mori K."/>
        </authorList>
    </citation>
    <scope>NUCLEOTIDE SEQUENCE [LARGE SCALE GENOMIC DNA]</scope>
    <source>
        <strain evidence="2 3">TBRC 1432</strain>
    </source>
</reference>
<dbReference type="SUPFAM" id="SSF51556">
    <property type="entry name" value="Metallo-dependent hydrolases"/>
    <property type="match status" value="1"/>
</dbReference>
<dbReference type="Proteomes" id="UP001589810">
    <property type="component" value="Unassembled WGS sequence"/>
</dbReference>
<feature type="domain" description="Amidohydrolase-related" evidence="1">
    <location>
        <begin position="55"/>
        <end position="412"/>
    </location>
</feature>
<dbReference type="PANTHER" id="PTHR43794:SF5">
    <property type="entry name" value="CHLOROHYDROLASE FAMILY PROTEIN"/>
    <property type="match status" value="1"/>
</dbReference>
<dbReference type="RefSeq" id="WP_273941139.1">
    <property type="nucleotide sequence ID" value="NZ_CP097263.1"/>
</dbReference>